<protein>
    <submittedName>
        <fullName evidence="1">Uncharacterized protein</fullName>
    </submittedName>
</protein>
<dbReference type="EMBL" id="KQ971339">
    <property type="protein sequence ID" value="KYB27735.1"/>
    <property type="molecule type" value="Genomic_DNA"/>
</dbReference>
<reference evidence="1 2" key="1">
    <citation type="journal article" date="2008" name="Nature">
        <title>The genome of the model beetle and pest Tribolium castaneum.</title>
        <authorList>
            <consortium name="Tribolium Genome Sequencing Consortium"/>
            <person name="Richards S."/>
            <person name="Gibbs R.A."/>
            <person name="Weinstock G.M."/>
            <person name="Brown S.J."/>
            <person name="Denell R."/>
            <person name="Beeman R.W."/>
            <person name="Gibbs R."/>
            <person name="Beeman R.W."/>
            <person name="Brown S.J."/>
            <person name="Bucher G."/>
            <person name="Friedrich M."/>
            <person name="Grimmelikhuijzen C.J."/>
            <person name="Klingler M."/>
            <person name="Lorenzen M."/>
            <person name="Richards S."/>
            <person name="Roth S."/>
            <person name="Schroder R."/>
            <person name="Tautz D."/>
            <person name="Zdobnov E.M."/>
            <person name="Muzny D."/>
            <person name="Gibbs R.A."/>
            <person name="Weinstock G.M."/>
            <person name="Attaway T."/>
            <person name="Bell S."/>
            <person name="Buhay C.J."/>
            <person name="Chandrabose M.N."/>
            <person name="Chavez D."/>
            <person name="Clerk-Blankenburg K.P."/>
            <person name="Cree A."/>
            <person name="Dao M."/>
            <person name="Davis C."/>
            <person name="Chacko J."/>
            <person name="Dinh H."/>
            <person name="Dugan-Rocha S."/>
            <person name="Fowler G."/>
            <person name="Garner T.T."/>
            <person name="Garnes J."/>
            <person name="Gnirke A."/>
            <person name="Hawes A."/>
            <person name="Hernandez J."/>
            <person name="Hines S."/>
            <person name="Holder M."/>
            <person name="Hume J."/>
            <person name="Jhangiani S.N."/>
            <person name="Joshi V."/>
            <person name="Khan Z.M."/>
            <person name="Jackson L."/>
            <person name="Kovar C."/>
            <person name="Kowis A."/>
            <person name="Lee S."/>
            <person name="Lewis L.R."/>
            <person name="Margolis J."/>
            <person name="Morgan M."/>
            <person name="Nazareth L.V."/>
            <person name="Nguyen N."/>
            <person name="Okwuonu G."/>
            <person name="Parker D."/>
            <person name="Richards S."/>
            <person name="Ruiz S.J."/>
            <person name="Santibanez J."/>
            <person name="Savard J."/>
            <person name="Scherer S.E."/>
            <person name="Schneider B."/>
            <person name="Sodergren E."/>
            <person name="Tautz D."/>
            <person name="Vattahil S."/>
            <person name="Villasana D."/>
            <person name="White C.S."/>
            <person name="Wright R."/>
            <person name="Park Y."/>
            <person name="Beeman R.W."/>
            <person name="Lord J."/>
            <person name="Oppert B."/>
            <person name="Lorenzen M."/>
            <person name="Brown S."/>
            <person name="Wang L."/>
            <person name="Savard J."/>
            <person name="Tautz D."/>
            <person name="Richards S."/>
            <person name="Weinstock G."/>
            <person name="Gibbs R.A."/>
            <person name="Liu Y."/>
            <person name="Worley K."/>
            <person name="Weinstock G."/>
            <person name="Elsik C.G."/>
            <person name="Reese J.T."/>
            <person name="Elhaik E."/>
            <person name="Landan G."/>
            <person name="Graur D."/>
            <person name="Arensburger P."/>
            <person name="Atkinson P."/>
            <person name="Beeman R.W."/>
            <person name="Beidler J."/>
            <person name="Brown S.J."/>
            <person name="Demuth J.P."/>
            <person name="Drury D.W."/>
            <person name="Du Y.Z."/>
            <person name="Fujiwara H."/>
            <person name="Lorenzen M."/>
            <person name="Maselli V."/>
            <person name="Osanai M."/>
            <person name="Park Y."/>
            <person name="Robertson H.M."/>
            <person name="Tu Z."/>
            <person name="Wang J.J."/>
            <person name="Wang S."/>
            <person name="Richards S."/>
            <person name="Song H."/>
            <person name="Zhang L."/>
            <person name="Sodergren E."/>
            <person name="Werner D."/>
            <person name="Stanke M."/>
            <person name="Morgenstern B."/>
            <person name="Solovyev V."/>
            <person name="Kosarev P."/>
            <person name="Brown G."/>
            <person name="Chen H.C."/>
            <person name="Ermolaeva O."/>
            <person name="Hlavina W."/>
            <person name="Kapustin Y."/>
            <person name="Kiryutin B."/>
            <person name="Kitts P."/>
            <person name="Maglott D."/>
            <person name="Pruitt K."/>
            <person name="Sapojnikov V."/>
            <person name="Souvorov A."/>
            <person name="Mackey A.J."/>
            <person name="Waterhouse R.M."/>
            <person name="Wyder S."/>
            <person name="Zdobnov E.M."/>
            <person name="Zdobnov E.M."/>
            <person name="Wyder S."/>
            <person name="Kriventseva E.V."/>
            <person name="Kadowaki T."/>
            <person name="Bork P."/>
            <person name="Aranda M."/>
            <person name="Bao R."/>
            <person name="Beermann A."/>
            <person name="Berns N."/>
            <person name="Bolognesi R."/>
            <person name="Bonneton F."/>
            <person name="Bopp D."/>
            <person name="Brown S.J."/>
            <person name="Bucher G."/>
            <person name="Butts T."/>
            <person name="Chaumot A."/>
            <person name="Denell R.E."/>
            <person name="Ferrier D.E."/>
            <person name="Friedrich M."/>
            <person name="Gordon C.M."/>
            <person name="Jindra M."/>
            <person name="Klingler M."/>
            <person name="Lan Q."/>
            <person name="Lattorff H.M."/>
            <person name="Laudet V."/>
            <person name="von Levetsow C."/>
            <person name="Liu Z."/>
            <person name="Lutz R."/>
            <person name="Lynch J.A."/>
            <person name="da Fonseca R.N."/>
            <person name="Posnien N."/>
            <person name="Reuter R."/>
            <person name="Roth S."/>
            <person name="Savard J."/>
            <person name="Schinko J.B."/>
            <person name="Schmitt C."/>
            <person name="Schoppmeier M."/>
            <person name="Schroder R."/>
            <person name="Shippy T.D."/>
            <person name="Simonnet F."/>
            <person name="Marques-Souza H."/>
            <person name="Tautz D."/>
            <person name="Tomoyasu Y."/>
            <person name="Trauner J."/>
            <person name="Van der Zee M."/>
            <person name="Vervoort M."/>
            <person name="Wittkopp N."/>
            <person name="Wimmer E.A."/>
            <person name="Yang X."/>
            <person name="Jones A.K."/>
            <person name="Sattelle D.B."/>
            <person name="Ebert P.R."/>
            <person name="Nelson D."/>
            <person name="Scott J.G."/>
            <person name="Beeman R.W."/>
            <person name="Muthukrishnan S."/>
            <person name="Kramer K.J."/>
            <person name="Arakane Y."/>
            <person name="Beeman R.W."/>
            <person name="Zhu Q."/>
            <person name="Hogenkamp D."/>
            <person name="Dixit R."/>
            <person name="Oppert B."/>
            <person name="Jiang H."/>
            <person name="Zou Z."/>
            <person name="Marshall J."/>
            <person name="Elpidina E."/>
            <person name="Vinokurov K."/>
            <person name="Oppert C."/>
            <person name="Zou Z."/>
            <person name="Evans J."/>
            <person name="Lu Z."/>
            <person name="Zhao P."/>
            <person name="Sumathipala N."/>
            <person name="Altincicek B."/>
            <person name="Vilcinskas A."/>
            <person name="Williams M."/>
            <person name="Hultmark D."/>
            <person name="Hetru C."/>
            <person name="Jiang H."/>
            <person name="Grimmelikhuijzen C.J."/>
            <person name="Hauser F."/>
            <person name="Cazzamali G."/>
            <person name="Williamson M."/>
            <person name="Park Y."/>
            <person name="Li B."/>
            <person name="Tanaka Y."/>
            <person name="Predel R."/>
            <person name="Neupert S."/>
            <person name="Schachtner J."/>
            <person name="Verleyen P."/>
            <person name="Raible F."/>
            <person name="Bork P."/>
            <person name="Friedrich M."/>
            <person name="Walden K.K."/>
            <person name="Robertson H.M."/>
            <person name="Angeli S."/>
            <person name="Foret S."/>
            <person name="Bucher G."/>
            <person name="Schuetz S."/>
            <person name="Maleszka R."/>
            <person name="Wimmer E.A."/>
            <person name="Beeman R.W."/>
            <person name="Lorenzen M."/>
            <person name="Tomoyasu Y."/>
            <person name="Miller S.C."/>
            <person name="Grossmann D."/>
            <person name="Bucher G."/>
        </authorList>
    </citation>
    <scope>NUCLEOTIDE SEQUENCE [LARGE SCALE GENOMIC DNA]</scope>
    <source>
        <strain evidence="1 2">Georgia GA2</strain>
    </source>
</reference>
<evidence type="ECO:0000313" key="1">
    <source>
        <dbReference type="EMBL" id="KYB27735.1"/>
    </source>
</evidence>
<gene>
    <name evidence="1" type="primary">AUGUSTUS-3.0.2_34676</name>
    <name evidence="1" type="ORF">TcasGA2_TC034676</name>
</gene>
<accession>A0A139WIQ5</accession>
<sequence length="75" mass="9002">MRKRFQHFSITIKFISYNSQEIKNFYENLRRDTRKRVTGTSKEYKARIKKDKAKKAAAHDKIITNLHNTTVFLVK</sequence>
<keyword evidence="2" id="KW-1185">Reference proteome</keyword>
<organism evidence="1 2">
    <name type="scientific">Tribolium castaneum</name>
    <name type="common">Red flour beetle</name>
    <dbReference type="NCBI Taxonomy" id="7070"/>
    <lineage>
        <taxon>Eukaryota</taxon>
        <taxon>Metazoa</taxon>
        <taxon>Ecdysozoa</taxon>
        <taxon>Arthropoda</taxon>
        <taxon>Hexapoda</taxon>
        <taxon>Insecta</taxon>
        <taxon>Pterygota</taxon>
        <taxon>Neoptera</taxon>
        <taxon>Endopterygota</taxon>
        <taxon>Coleoptera</taxon>
        <taxon>Polyphaga</taxon>
        <taxon>Cucujiformia</taxon>
        <taxon>Tenebrionidae</taxon>
        <taxon>Tenebrionidae incertae sedis</taxon>
        <taxon>Tribolium</taxon>
    </lineage>
</organism>
<dbReference type="AlphaFoldDB" id="A0A139WIQ5"/>
<name>A0A139WIQ5_TRICA</name>
<proteinExistence type="predicted"/>
<evidence type="ECO:0000313" key="2">
    <source>
        <dbReference type="Proteomes" id="UP000007266"/>
    </source>
</evidence>
<dbReference type="InParanoid" id="A0A139WIQ5"/>
<reference evidence="1 2" key="2">
    <citation type="journal article" date="2010" name="Nucleic Acids Res.">
        <title>BeetleBase in 2010: revisions to provide comprehensive genomic information for Tribolium castaneum.</title>
        <authorList>
            <person name="Kim H.S."/>
            <person name="Murphy T."/>
            <person name="Xia J."/>
            <person name="Caragea D."/>
            <person name="Park Y."/>
            <person name="Beeman R.W."/>
            <person name="Lorenzen M.D."/>
            <person name="Butcher S."/>
            <person name="Manak J.R."/>
            <person name="Brown S.J."/>
        </authorList>
    </citation>
    <scope>GENOME REANNOTATION</scope>
    <source>
        <strain evidence="1 2">Georgia GA2</strain>
    </source>
</reference>
<dbReference type="Proteomes" id="UP000007266">
    <property type="component" value="Linkage group 4"/>
</dbReference>